<feature type="region of interest" description="Disordered" evidence="2">
    <location>
        <begin position="140"/>
        <end position="164"/>
    </location>
</feature>
<dbReference type="Gene3D" id="3.40.630.10">
    <property type="entry name" value="Zn peptidases"/>
    <property type="match status" value="1"/>
</dbReference>
<dbReference type="GO" id="GO:0006508">
    <property type="term" value="P:proteolysis"/>
    <property type="evidence" value="ECO:0007669"/>
    <property type="project" value="UniProtKB-KW"/>
</dbReference>
<dbReference type="SUPFAM" id="SSF53187">
    <property type="entry name" value="Zn-dependent exopeptidases"/>
    <property type="match status" value="1"/>
</dbReference>
<dbReference type="InterPro" id="IPR007484">
    <property type="entry name" value="Peptidase_M28"/>
</dbReference>
<dbReference type="Proteomes" id="UP000765509">
    <property type="component" value="Unassembled WGS sequence"/>
</dbReference>
<feature type="compositionally biased region" description="Polar residues" evidence="2">
    <location>
        <begin position="155"/>
        <end position="164"/>
    </location>
</feature>
<comment type="caution">
    <text evidence="4">The sequence shown here is derived from an EMBL/GenBank/DDBJ whole genome shotgun (WGS) entry which is preliminary data.</text>
</comment>
<comment type="similarity">
    <text evidence="1">Belongs to the peptidase M28 family.</text>
</comment>
<evidence type="ECO:0000313" key="5">
    <source>
        <dbReference type="Proteomes" id="UP000765509"/>
    </source>
</evidence>
<evidence type="ECO:0000256" key="1">
    <source>
        <dbReference type="RuleBase" id="RU361240"/>
    </source>
</evidence>
<dbReference type="EC" id="3.4.-.-" evidence="1"/>
<organism evidence="4 5">
    <name type="scientific">Austropuccinia psidii MF-1</name>
    <dbReference type="NCBI Taxonomy" id="1389203"/>
    <lineage>
        <taxon>Eukaryota</taxon>
        <taxon>Fungi</taxon>
        <taxon>Dikarya</taxon>
        <taxon>Basidiomycota</taxon>
        <taxon>Pucciniomycotina</taxon>
        <taxon>Pucciniomycetes</taxon>
        <taxon>Pucciniales</taxon>
        <taxon>Sphaerophragmiaceae</taxon>
        <taxon>Austropuccinia</taxon>
    </lineage>
</organism>
<feature type="domain" description="Peptidase M28" evidence="3">
    <location>
        <begin position="52"/>
        <end position="126"/>
    </location>
</feature>
<evidence type="ECO:0000259" key="3">
    <source>
        <dbReference type="Pfam" id="PF04389"/>
    </source>
</evidence>
<dbReference type="OrthoDB" id="2214at2759"/>
<dbReference type="GO" id="GO:0008233">
    <property type="term" value="F:peptidase activity"/>
    <property type="evidence" value="ECO:0007669"/>
    <property type="project" value="UniProtKB-KW"/>
</dbReference>
<keyword evidence="1" id="KW-0862">Zinc</keyword>
<evidence type="ECO:0000256" key="2">
    <source>
        <dbReference type="SAM" id="MobiDB-lite"/>
    </source>
</evidence>
<dbReference type="EMBL" id="AVOT02001096">
    <property type="protein sequence ID" value="MBW0465669.1"/>
    <property type="molecule type" value="Genomic_DNA"/>
</dbReference>
<keyword evidence="1" id="KW-0645">Protease</keyword>
<keyword evidence="1" id="KW-0479">Metal-binding</keyword>
<protein>
    <recommendedName>
        <fullName evidence="1">Peptide hydrolase</fullName>
        <ecNumber evidence="1">3.4.-.-</ecNumber>
    </recommendedName>
</protein>
<sequence>MQRWLSELIQSLISKYSSNITVSKFKHEWGQNSLIARFQPHPNSNETDLIKTHTFVIGAHLDSTNLLPNLSAPGTDDDCPGTTLILEAFDVLLQQNWGPKPSQGAVEFMWYLAKEGGLLGSQQIQKEVKDFHETLNKQLLPKEAKSESNDDSAKAGSSPSTSTLKGNFSARFRFLSAGRPTLEFPLPFPAQVKKPSNLSEVLIPTFPDTKAAESIVALEQNQTTITIENEI</sequence>
<reference evidence="4" key="1">
    <citation type="submission" date="2021-03" db="EMBL/GenBank/DDBJ databases">
        <title>Draft genome sequence of rust myrtle Austropuccinia psidii MF-1, a brazilian biotype.</title>
        <authorList>
            <person name="Quecine M.C."/>
            <person name="Pachon D.M.R."/>
            <person name="Bonatelli M.L."/>
            <person name="Correr F.H."/>
            <person name="Franceschini L.M."/>
            <person name="Leite T.F."/>
            <person name="Margarido G.R.A."/>
            <person name="Almeida C.A."/>
            <person name="Ferrarezi J.A."/>
            <person name="Labate C.A."/>
        </authorList>
    </citation>
    <scope>NUCLEOTIDE SEQUENCE</scope>
    <source>
        <strain evidence="4">MF-1</strain>
    </source>
</reference>
<keyword evidence="1" id="KW-0378">Hydrolase</keyword>
<dbReference type="AlphaFoldDB" id="A0A9Q3GFU2"/>
<keyword evidence="5" id="KW-1185">Reference proteome</keyword>
<proteinExistence type="inferred from homology"/>
<gene>
    <name evidence="4" type="ORF">O181_005384</name>
</gene>
<feature type="compositionally biased region" description="Basic and acidic residues" evidence="2">
    <location>
        <begin position="140"/>
        <end position="153"/>
    </location>
</feature>
<evidence type="ECO:0000313" key="4">
    <source>
        <dbReference type="EMBL" id="MBW0465669.1"/>
    </source>
</evidence>
<dbReference type="GO" id="GO:0046872">
    <property type="term" value="F:metal ion binding"/>
    <property type="evidence" value="ECO:0007669"/>
    <property type="project" value="UniProtKB-KW"/>
</dbReference>
<name>A0A9Q3GFU2_9BASI</name>
<dbReference type="Pfam" id="PF04389">
    <property type="entry name" value="Peptidase_M28"/>
    <property type="match status" value="1"/>
</dbReference>
<accession>A0A9Q3GFU2</accession>